<evidence type="ECO:0000313" key="10">
    <source>
        <dbReference type="Proteomes" id="UP001634007"/>
    </source>
</evidence>
<dbReference type="GO" id="GO:0005737">
    <property type="term" value="C:cytoplasm"/>
    <property type="evidence" value="ECO:0007669"/>
    <property type="project" value="UniProtKB-SubCell"/>
</dbReference>
<dbReference type="Gene3D" id="3.30.530.20">
    <property type="match status" value="1"/>
</dbReference>
<keyword evidence="8" id="KW-0650">Protein phosphatase inhibitor</keyword>
<proteinExistence type="inferred from homology"/>
<keyword evidence="10" id="KW-1185">Reference proteome</keyword>
<dbReference type="InterPro" id="IPR050279">
    <property type="entry name" value="Plant_def-hormone_signal"/>
</dbReference>
<evidence type="ECO:0000313" key="9">
    <source>
        <dbReference type="EMBL" id="KAL3741696.1"/>
    </source>
</evidence>
<keyword evidence="6" id="KW-0675">Receptor</keyword>
<keyword evidence="5" id="KW-0938">Abscisic acid signaling pathway</keyword>
<evidence type="ECO:0000256" key="5">
    <source>
        <dbReference type="ARBA" id="ARBA00022682"/>
    </source>
</evidence>
<dbReference type="InterPro" id="IPR019587">
    <property type="entry name" value="Polyketide_cyclase/dehydratase"/>
</dbReference>
<comment type="similarity">
    <text evidence="3">Belongs to the PYR/PYL/RCAR abscisic acid intracellular receptor family.</text>
</comment>
<dbReference type="PANTHER" id="PTHR31213:SF82">
    <property type="entry name" value="ABSCISIC ACID RECEPTOR PYL11-RELATED"/>
    <property type="match status" value="1"/>
</dbReference>
<dbReference type="GO" id="GO:0004864">
    <property type="term" value="F:protein phosphatase inhibitor activity"/>
    <property type="evidence" value="ECO:0007669"/>
    <property type="project" value="UniProtKB-KW"/>
</dbReference>
<dbReference type="EMBL" id="JBJKBG010000004">
    <property type="protein sequence ID" value="KAL3741696.1"/>
    <property type="molecule type" value="Genomic_DNA"/>
</dbReference>
<dbReference type="GO" id="GO:0005634">
    <property type="term" value="C:nucleus"/>
    <property type="evidence" value="ECO:0007669"/>
    <property type="project" value="UniProtKB-SubCell"/>
</dbReference>
<comment type="subcellular location">
    <subcellularLocation>
        <location evidence="2">Cytoplasm</location>
    </subcellularLocation>
    <subcellularLocation>
        <location evidence="1">Nucleus</location>
    </subcellularLocation>
</comment>
<organism evidence="9 10">
    <name type="scientific">Eucalyptus globulus</name>
    <name type="common">Tasmanian blue gum</name>
    <dbReference type="NCBI Taxonomy" id="34317"/>
    <lineage>
        <taxon>Eukaryota</taxon>
        <taxon>Viridiplantae</taxon>
        <taxon>Streptophyta</taxon>
        <taxon>Embryophyta</taxon>
        <taxon>Tracheophyta</taxon>
        <taxon>Spermatophyta</taxon>
        <taxon>Magnoliopsida</taxon>
        <taxon>eudicotyledons</taxon>
        <taxon>Gunneridae</taxon>
        <taxon>Pentapetalae</taxon>
        <taxon>rosids</taxon>
        <taxon>malvids</taxon>
        <taxon>Myrtales</taxon>
        <taxon>Myrtaceae</taxon>
        <taxon>Myrtoideae</taxon>
        <taxon>Eucalypteae</taxon>
        <taxon>Eucalyptus</taxon>
    </lineage>
</organism>
<sequence length="242" mass="27098">MKCPSNRPSLKPRVALPKFLKPSNFRFCCFLESTLFIFKPASPSHTPSSHFCTVKKGQKKSRDTLKMQAMVRLYHTPDFLPNQCSSRLTQTIDAPLPLVWSVLRQFANPQAYKQFVKSCYMVAGDGSTPGSIREVTVISGLPAHRSRERLELLNDELHVTVFSIIGGDHRLVNYRSTTTLQEDDLDGAGPSNNKTTVIESYVVDVPQDSNKEDTSSFAETIIRCNLRSLARVSEKMACARKA</sequence>
<name>A0ABD3KVQ7_EUCGL</name>
<evidence type="ECO:0000256" key="1">
    <source>
        <dbReference type="ARBA" id="ARBA00004123"/>
    </source>
</evidence>
<evidence type="ECO:0000256" key="6">
    <source>
        <dbReference type="ARBA" id="ARBA00023170"/>
    </source>
</evidence>
<evidence type="ECO:0000256" key="8">
    <source>
        <dbReference type="ARBA" id="ARBA00023272"/>
    </source>
</evidence>
<reference evidence="9 10" key="1">
    <citation type="submission" date="2024-11" db="EMBL/GenBank/DDBJ databases">
        <title>Chromosome-level genome assembly of Eucalyptus globulus Labill. provides insights into its genome evolution.</title>
        <authorList>
            <person name="Li X."/>
        </authorList>
    </citation>
    <scope>NUCLEOTIDE SEQUENCE [LARGE SCALE GENOMIC DNA]</scope>
    <source>
        <strain evidence="9">CL2024</strain>
        <tissue evidence="9">Fresh tender leaves</tissue>
    </source>
</reference>
<dbReference type="AlphaFoldDB" id="A0ABD3KVQ7"/>
<protein>
    <submittedName>
        <fullName evidence="9">Uncharacterized protein</fullName>
    </submittedName>
</protein>
<comment type="caution">
    <text evidence="9">The sequence shown here is derived from an EMBL/GenBank/DDBJ whole genome shotgun (WGS) entry which is preliminary data.</text>
</comment>
<evidence type="ECO:0000256" key="7">
    <source>
        <dbReference type="ARBA" id="ARBA00023242"/>
    </source>
</evidence>
<evidence type="ECO:0000256" key="3">
    <source>
        <dbReference type="ARBA" id="ARBA00008594"/>
    </source>
</evidence>
<dbReference type="GO" id="GO:0009738">
    <property type="term" value="P:abscisic acid-activated signaling pathway"/>
    <property type="evidence" value="ECO:0007669"/>
    <property type="project" value="UniProtKB-KW"/>
</dbReference>
<dbReference type="CDD" id="cd07821">
    <property type="entry name" value="PYR_PYL_RCAR_like"/>
    <property type="match status" value="1"/>
</dbReference>
<dbReference type="Proteomes" id="UP001634007">
    <property type="component" value="Unassembled WGS sequence"/>
</dbReference>
<keyword evidence="4" id="KW-0963">Cytoplasm</keyword>
<keyword evidence="7" id="KW-0539">Nucleus</keyword>
<evidence type="ECO:0000256" key="4">
    <source>
        <dbReference type="ARBA" id="ARBA00022490"/>
    </source>
</evidence>
<accession>A0ABD3KVQ7</accession>
<evidence type="ECO:0000256" key="2">
    <source>
        <dbReference type="ARBA" id="ARBA00004496"/>
    </source>
</evidence>
<dbReference type="SUPFAM" id="SSF55961">
    <property type="entry name" value="Bet v1-like"/>
    <property type="match status" value="1"/>
</dbReference>
<dbReference type="Pfam" id="PF10604">
    <property type="entry name" value="Polyketide_cyc2"/>
    <property type="match status" value="1"/>
</dbReference>
<dbReference type="InterPro" id="IPR023393">
    <property type="entry name" value="START-like_dom_sf"/>
</dbReference>
<gene>
    <name evidence="9" type="ORF">ACJRO7_017204</name>
</gene>
<dbReference type="PANTHER" id="PTHR31213">
    <property type="entry name" value="OS08G0374000 PROTEIN-RELATED"/>
    <property type="match status" value="1"/>
</dbReference>